<name>A0ACC3BC11_9EURO</name>
<organism evidence="1 2">
    <name type="scientific">Aspergillus melleus</name>
    <dbReference type="NCBI Taxonomy" id="138277"/>
    <lineage>
        <taxon>Eukaryota</taxon>
        <taxon>Fungi</taxon>
        <taxon>Dikarya</taxon>
        <taxon>Ascomycota</taxon>
        <taxon>Pezizomycotina</taxon>
        <taxon>Eurotiomycetes</taxon>
        <taxon>Eurotiomycetidae</taxon>
        <taxon>Eurotiales</taxon>
        <taxon>Aspergillaceae</taxon>
        <taxon>Aspergillus</taxon>
        <taxon>Aspergillus subgen. Circumdati</taxon>
    </lineage>
</organism>
<keyword evidence="2" id="KW-1185">Reference proteome</keyword>
<dbReference type="Proteomes" id="UP001177260">
    <property type="component" value="Unassembled WGS sequence"/>
</dbReference>
<reference evidence="1 2" key="1">
    <citation type="journal article" date="2023" name="ACS Omega">
        <title>Identification of the Neoaspergillic Acid Biosynthesis Gene Cluster by Establishing an In Vitro CRISPR-Ribonucleoprotein Genetic System in Aspergillus melleus.</title>
        <authorList>
            <person name="Yuan B."/>
            <person name="Grau M.F."/>
            <person name="Murata R.M."/>
            <person name="Torok T."/>
            <person name="Venkateswaran K."/>
            <person name="Stajich J.E."/>
            <person name="Wang C.C.C."/>
        </authorList>
    </citation>
    <scope>NUCLEOTIDE SEQUENCE [LARGE SCALE GENOMIC DNA]</scope>
    <source>
        <strain evidence="1 2">IMV 1140</strain>
    </source>
</reference>
<accession>A0ACC3BC11</accession>
<sequence length="1158" mass="128827">MDQQKFLTQLQIVLNPAQGNVKEATGILQREFYNKPESLVLLIQITTSHEDSNLRQLAAVEGRGLVNKHWVSIPAGQKPQIREQLLRSTMGEASPLVRHSIARVISAIARVDLNDGEWAELPNFLVQAGNSGNKDERAVAIYILFTILETLGEGFEEKFQDLFNLFSKTIRDPESEEVRINTLLALSKLAMHLDSEENMAPVRSFQEILPSMVAVLKDSIDQNNEERIMQAFEVFQTLLGCDPALMTVHLKDLVVFMNEIAANTQAEEDTRTQAISFLMQCVQYRKMKIQGMRIGEQLTRTALHIVTELGDTSSEDDDITPARSALGLLDMLAQSLPPSQVVVPLLHSLGQYFNNQDPDYRRAGIMALGMCVEGAPDFISTQMREIFPMVLQLLADPEPKVRQASLHAVARLADDLAEDLSQEHEKLMPLLFQNLASAMQEYKGEEDGPTVDIMKAGISAIDAVVDGLDEKDVAPYQGELVPILHKLFQHPDFRIKGLAAGALGSLASSAGDSFLPFFDDSMHLLQEFATVKDSEEELDLRASVTDAMGEMAGAAGPERYQPYVEPLMRATEEALHLGHSRLKESTYIFWGAMAKVYVEHFGPFLDGVVKGLFDCLEQDEDDLDVSLGEAAKDLVGQEVTIAGRKVKVASADDDEPTGEDGGIEDVDIDEEDEDAWDDITATTPLSLEKEIAVEVIGDLVTHTKSAYLPYFEKTVEAVLPLADHPYEGVRKSTISTLHRSYAMLFAYAEENGQMAKWQPGLPLQVEPAKEVKKFGEILMTATVKMWTEEDDKYVSHIFLFCFPPYPLKNSSLFSAGRFSMMNTFVLPSSLRHVKNVVDANDDLSTPEKISVTFVATVADINRNMAENLRYCGPSLIANETTLHNVIQMITDIITKQHPCQLEFGPEEETLEAGEETSEFDWVVVDTGLDVVSGMAAALGQSFAELWKMFEKTILRYAGSSESLERATAVGVLAECINGMGAASTQYTPGFLKLLVHRLGDEDPQTKSNAAYAVGRLVEHSNADAEIVKEYPTILSRLESCLNQNVSRLQDNATGCLSRMILRHRESIPLKEVLPALVGLLPLKNDYEENDPLYRMICQLYKWEDPTVRELTPQFLPIFQSVLCGDQDQLEDERRAELTELVKWLNQMQPGAAPWAEQL</sequence>
<proteinExistence type="predicted"/>
<comment type="caution">
    <text evidence="1">The sequence shown here is derived from an EMBL/GenBank/DDBJ whole genome shotgun (WGS) entry which is preliminary data.</text>
</comment>
<protein>
    <submittedName>
        <fullName evidence="1">Uncharacterized protein</fullName>
    </submittedName>
</protein>
<evidence type="ECO:0000313" key="2">
    <source>
        <dbReference type="Proteomes" id="UP001177260"/>
    </source>
</evidence>
<gene>
    <name evidence="1" type="ORF">N8T08_000425</name>
</gene>
<dbReference type="EMBL" id="JAOPJF010000010">
    <property type="protein sequence ID" value="KAK1147909.1"/>
    <property type="molecule type" value="Genomic_DNA"/>
</dbReference>
<evidence type="ECO:0000313" key="1">
    <source>
        <dbReference type="EMBL" id="KAK1147909.1"/>
    </source>
</evidence>